<dbReference type="GO" id="GO:0016020">
    <property type="term" value="C:membrane"/>
    <property type="evidence" value="ECO:0007669"/>
    <property type="project" value="UniProtKB-SubCell"/>
</dbReference>
<organism evidence="6 7">
    <name type="scientific">Paraglomus occultum</name>
    <dbReference type="NCBI Taxonomy" id="144539"/>
    <lineage>
        <taxon>Eukaryota</taxon>
        <taxon>Fungi</taxon>
        <taxon>Fungi incertae sedis</taxon>
        <taxon>Mucoromycota</taxon>
        <taxon>Glomeromycotina</taxon>
        <taxon>Glomeromycetes</taxon>
        <taxon>Paraglomerales</taxon>
        <taxon>Paraglomeraceae</taxon>
        <taxon>Paraglomus</taxon>
    </lineage>
</organism>
<evidence type="ECO:0000313" key="7">
    <source>
        <dbReference type="Proteomes" id="UP000789572"/>
    </source>
</evidence>
<name>A0A9N8WJW1_9GLOM</name>
<proteinExistence type="predicted"/>
<protein>
    <submittedName>
        <fullName evidence="6">7453_t:CDS:1</fullName>
    </submittedName>
</protein>
<dbReference type="PRINTS" id="PR00259">
    <property type="entry name" value="TMFOUR"/>
</dbReference>
<dbReference type="InterPro" id="IPR008952">
    <property type="entry name" value="Tetraspanin_EC2_sf"/>
</dbReference>
<feature type="transmembrane region" description="Helical" evidence="5">
    <location>
        <begin position="169"/>
        <end position="193"/>
    </location>
</feature>
<keyword evidence="4 5" id="KW-0472">Membrane</keyword>
<dbReference type="OrthoDB" id="71600at2759"/>
<comment type="subcellular location">
    <subcellularLocation>
        <location evidence="1">Membrane</location>
        <topology evidence="1">Multi-pass membrane protein</topology>
    </subcellularLocation>
</comment>
<dbReference type="Pfam" id="PF00335">
    <property type="entry name" value="Tetraspanin"/>
    <property type="match status" value="1"/>
</dbReference>
<dbReference type="PANTHER" id="PTHR19282">
    <property type="entry name" value="TETRASPANIN"/>
    <property type="match status" value="1"/>
</dbReference>
<evidence type="ECO:0000256" key="4">
    <source>
        <dbReference type="ARBA" id="ARBA00023136"/>
    </source>
</evidence>
<dbReference type="SUPFAM" id="SSF48652">
    <property type="entry name" value="Tetraspanin"/>
    <property type="match status" value="1"/>
</dbReference>
<evidence type="ECO:0000256" key="3">
    <source>
        <dbReference type="ARBA" id="ARBA00022989"/>
    </source>
</evidence>
<evidence type="ECO:0000256" key="5">
    <source>
        <dbReference type="SAM" id="Phobius"/>
    </source>
</evidence>
<feature type="transmembrane region" description="Helical" evidence="5">
    <location>
        <begin position="41"/>
        <end position="67"/>
    </location>
</feature>
<feature type="transmembrane region" description="Helical" evidence="5">
    <location>
        <begin position="7"/>
        <end position="29"/>
    </location>
</feature>
<dbReference type="Proteomes" id="UP000789572">
    <property type="component" value="Unassembled WGS sequence"/>
</dbReference>
<dbReference type="InterPro" id="IPR018499">
    <property type="entry name" value="Tetraspanin/Peripherin"/>
</dbReference>
<evidence type="ECO:0000256" key="1">
    <source>
        <dbReference type="ARBA" id="ARBA00004141"/>
    </source>
</evidence>
<evidence type="ECO:0000256" key="2">
    <source>
        <dbReference type="ARBA" id="ARBA00022692"/>
    </source>
</evidence>
<comment type="caution">
    <text evidence="6">The sequence shown here is derived from an EMBL/GenBank/DDBJ whole genome shotgun (WGS) entry which is preliminary data.</text>
</comment>
<sequence length="245" mass="27403">MGVAGRTFVVATNVLTLLAGFFLVTFGLYELLSPDARLYSNALPLGITIIGALVILVSIAGCCGALVESKPVLITYFGVLLILVIIQTIAILLALANTKHVENAVDAAWDKAYRTRPRIIRDIENEYSCCGFRSTTDRAVPSNCANNTYYGWDRPCYDSLRDSYKHHQYMWGILGIFLVAIQIMALICAYLLIRRIPNAWMRESDYRREHERLVNQGRGRNVGYRDEEAPKTYVARPVAPYGSTG</sequence>
<gene>
    <name evidence="6" type="ORF">POCULU_LOCUS1870</name>
</gene>
<keyword evidence="3 5" id="KW-1133">Transmembrane helix</keyword>
<feature type="transmembrane region" description="Helical" evidence="5">
    <location>
        <begin position="74"/>
        <end position="96"/>
    </location>
</feature>
<dbReference type="AlphaFoldDB" id="A0A9N8WJW1"/>
<keyword evidence="7" id="KW-1185">Reference proteome</keyword>
<accession>A0A9N8WJW1</accession>
<evidence type="ECO:0000313" key="6">
    <source>
        <dbReference type="EMBL" id="CAG8487232.1"/>
    </source>
</evidence>
<dbReference type="PANTHER" id="PTHR19282:SF417">
    <property type="entry name" value="TETRASPANIN TSPA-RELATED"/>
    <property type="match status" value="1"/>
</dbReference>
<keyword evidence="2 5" id="KW-0812">Transmembrane</keyword>
<reference evidence="6" key="1">
    <citation type="submission" date="2021-06" db="EMBL/GenBank/DDBJ databases">
        <authorList>
            <person name="Kallberg Y."/>
            <person name="Tangrot J."/>
            <person name="Rosling A."/>
        </authorList>
    </citation>
    <scope>NUCLEOTIDE SEQUENCE</scope>
    <source>
        <strain evidence="6">IA702</strain>
    </source>
</reference>
<dbReference type="EMBL" id="CAJVPJ010000154">
    <property type="protein sequence ID" value="CAG8487232.1"/>
    <property type="molecule type" value="Genomic_DNA"/>
</dbReference>